<organism evidence="1 2">
    <name type="scientific">Morganella morganii</name>
    <name type="common">Proteus morganii</name>
    <dbReference type="NCBI Taxonomy" id="582"/>
    <lineage>
        <taxon>Bacteria</taxon>
        <taxon>Pseudomonadati</taxon>
        <taxon>Pseudomonadota</taxon>
        <taxon>Gammaproteobacteria</taxon>
        <taxon>Enterobacterales</taxon>
        <taxon>Morganellaceae</taxon>
        <taxon>Morganella</taxon>
    </lineage>
</organism>
<evidence type="ECO:0000313" key="2">
    <source>
        <dbReference type="Proteomes" id="UP000286908"/>
    </source>
</evidence>
<accession>A0A433ZQ75</accession>
<dbReference type="AlphaFoldDB" id="A0A433ZQ75"/>
<proteinExistence type="predicted"/>
<dbReference type="Proteomes" id="UP000286908">
    <property type="component" value="Unassembled WGS sequence"/>
</dbReference>
<reference evidence="1 2" key="1">
    <citation type="submission" date="2017-08" db="EMBL/GenBank/DDBJ databases">
        <title>Draft genome sequence of pheromone producing symbiont Morganella morganii, of the female New Zealand grass grub Costelytra giveni.</title>
        <authorList>
            <person name="Laugraud A."/>
            <person name="Young S.D."/>
            <person name="Hurst M.H."/>
        </authorList>
    </citation>
    <scope>NUCLEOTIDE SEQUENCE [LARGE SCALE GENOMIC DNA]</scope>
    <source>
        <strain evidence="1 2">MMsCG</strain>
    </source>
</reference>
<dbReference type="EMBL" id="NRQY01000003">
    <property type="protein sequence ID" value="RUT64272.1"/>
    <property type="molecule type" value="Genomic_DNA"/>
</dbReference>
<gene>
    <name evidence="1" type="ORF">CKG00_18085</name>
</gene>
<evidence type="ECO:0000313" key="1">
    <source>
        <dbReference type="EMBL" id="RUT64272.1"/>
    </source>
</evidence>
<protein>
    <submittedName>
        <fullName evidence="1">Uncharacterized protein</fullName>
    </submittedName>
</protein>
<sequence length="73" mass="8051">MKRFDDEVYSILNAAEAHGMIGDSATANKILAAAKKYYQSGSESDKKEIEEKLIALGREPGIGLPVNYMQFVK</sequence>
<name>A0A433ZQ75_MORMO</name>
<comment type="caution">
    <text evidence="1">The sequence shown here is derived from an EMBL/GenBank/DDBJ whole genome shotgun (WGS) entry which is preliminary data.</text>
</comment>